<feature type="region of interest" description="Disordered" evidence="1">
    <location>
        <begin position="35"/>
        <end position="56"/>
    </location>
</feature>
<dbReference type="AlphaFoldDB" id="A0AAV4FKV3"/>
<protein>
    <submittedName>
        <fullName evidence="2">Uncharacterized protein</fullName>
    </submittedName>
</protein>
<organism evidence="2 3">
    <name type="scientific">Elysia marginata</name>
    <dbReference type="NCBI Taxonomy" id="1093978"/>
    <lineage>
        <taxon>Eukaryota</taxon>
        <taxon>Metazoa</taxon>
        <taxon>Spiralia</taxon>
        <taxon>Lophotrochozoa</taxon>
        <taxon>Mollusca</taxon>
        <taxon>Gastropoda</taxon>
        <taxon>Heterobranchia</taxon>
        <taxon>Euthyneura</taxon>
        <taxon>Panpulmonata</taxon>
        <taxon>Sacoglossa</taxon>
        <taxon>Placobranchoidea</taxon>
        <taxon>Plakobranchidae</taxon>
        <taxon>Elysia</taxon>
    </lineage>
</organism>
<evidence type="ECO:0000313" key="3">
    <source>
        <dbReference type="Proteomes" id="UP000762676"/>
    </source>
</evidence>
<keyword evidence="3" id="KW-1185">Reference proteome</keyword>
<gene>
    <name evidence="2" type="ORF">ElyMa_005742400</name>
</gene>
<reference evidence="2 3" key="1">
    <citation type="journal article" date="2021" name="Elife">
        <title>Chloroplast acquisition without the gene transfer in kleptoplastic sea slugs, Plakobranchus ocellatus.</title>
        <authorList>
            <person name="Maeda T."/>
            <person name="Takahashi S."/>
            <person name="Yoshida T."/>
            <person name="Shimamura S."/>
            <person name="Takaki Y."/>
            <person name="Nagai Y."/>
            <person name="Toyoda A."/>
            <person name="Suzuki Y."/>
            <person name="Arimoto A."/>
            <person name="Ishii H."/>
            <person name="Satoh N."/>
            <person name="Nishiyama T."/>
            <person name="Hasebe M."/>
            <person name="Maruyama T."/>
            <person name="Minagawa J."/>
            <person name="Obokata J."/>
            <person name="Shigenobu S."/>
        </authorList>
    </citation>
    <scope>NUCLEOTIDE SEQUENCE [LARGE SCALE GENOMIC DNA]</scope>
</reference>
<name>A0AAV4FKV3_9GAST</name>
<comment type="caution">
    <text evidence="2">The sequence shown here is derived from an EMBL/GenBank/DDBJ whole genome shotgun (WGS) entry which is preliminary data.</text>
</comment>
<evidence type="ECO:0000256" key="1">
    <source>
        <dbReference type="SAM" id="MobiDB-lite"/>
    </source>
</evidence>
<evidence type="ECO:0000313" key="2">
    <source>
        <dbReference type="EMBL" id="GFR73917.1"/>
    </source>
</evidence>
<accession>A0AAV4FKV3</accession>
<dbReference type="EMBL" id="BMAT01011499">
    <property type="protein sequence ID" value="GFR73917.1"/>
    <property type="molecule type" value="Genomic_DNA"/>
</dbReference>
<sequence>MATPLSQAAIYFVPSGQWLSPLVTIPKQRPSTFLFEDGNKRPNPLQPNAASKQNKERLYAKSSLPLSTSDRFGKTPWPRPLLKRTFSSSLSPVTLKQLSSAILVPLSYNSYRGLKTPELNLGFCFK</sequence>
<dbReference type="Proteomes" id="UP000762676">
    <property type="component" value="Unassembled WGS sequence"/>
</dbReference>
<proteinExistence type="predicted"/>